<dbReference type="InterPro" id="IPR002575">
    <property type="entry name" value="Aminoglycoside_PTrfase"/>
</dbReference>
<evidence type="ECO:0000256" key="6">
    <source>
        <dbReference type="ARBA" id="ARBA00031849"/>
    </source>
</evidence>
<name>A0A1L9RAL6_ASPWE</name>
<evidence type="ECO:0000259" key="8">
    <source>
        <dbReference type="Pfam" id="PF01636"/>
    </source>
</evidence>
<evidence type="ECO:0000313" key="9">
    <source>
        <dbReference type="EMBL" id="OJJ31897.1"/>
    </source>
</evidence>
<dbReference type="AlphaFoldDB" id="A0A1L9RAL6"/>
<dbReference type="VEuPathDB" id="FungiDB:ASPWEDRAFT_175217"/>
<dbReference type="PANTHER" id="PTHR36091">
    <property type="entry name" value="ALTERED INHERITANCE OF MITOCHONDRIA PROTEIN 9, MITOCHONDRIAL"/>
    <property type="match status" value="1"/>
</dbReference>
<reference evidence="10" key="1">
    <citation type="journal article" date="2017" name="Genome Biol.">
        <title>Comparative genomics reveals high biological diversity and specific adaptations in the industrially and medically important fungal genus Aspergillus.</title>
        <authorList>
            <person name="de Vries R.P."/>
            <person name="Riley R."/>
            <person name="Wiebenga A."/>
            <person name="Aguilar-Osorio G."/>
            <person name="Amillis S."/>
            <person name="Uchima C.A."/>
            <person name="Anderluh G."/>
            <person name="Asadollahi M."/>
            <person name="Askin M."/>
            <person name="Barry K."/>
            <person name="Battaglia E."/>
            <person name="Bayram O."/>
            <person name="Benocci T."/>
            <person name="Braus-Stromeyer S.A."/>
            <person name="Caldana C."/>
            <person name="Canovas D."/>
            <person name="Cerqueira G.C."/>
            <person name="Chen F."/>
            <person name="Chen W."/>
            <person name="Choi C."/>
            <person name="Clum A."/>
            <person name="Dos Santos R.A."/>
            <person name="Damasio A.R."/>
            <person name="Diallinas G."/>
            <person name="Emri T."/>
            <person name="Fekete E."/>
            <person name="Flipphi M."/>
            <person name="Freyberg S."/>
            <person name="Gallo A."/>
            <person name="Gournas C."/>
            <person name="Habgood R."/>
            <person name="Hainaut M."/>
            <person name="Harispe M.L."/>
            <person name="Henrissat B."/>
            <person name="Hilden K.S."/>
            <person name="Hope R."/>
            <person name="Hossain A."/>
            <person name="Karabika E."/>
            <person name="Karaffa L."/>
            <person name="Karanyi Z."/>
            <person name="Krasevec N."/>
            <person name="Kuo A."/>
            <person name="Kusch H."/>
            <person name="LaButti K."/>
            <person name="Lagendijk E.L."/>
            <person name="Lapidus A."/>
            <person name="Levasseur A."/>
            <person name="Lindquist E."/>
            <person name="Lipzen A."/>
            <person name="Logrieco A.F."/>
            <person name="MacCabe A."/>
            <person name="Maekelae M.R."/>
            <person name="Malavazi I."/>
            <person name="Melin P."/>
            <person name="Meyer V."/>
            <person name="Mielnichuk N."/>
            <person name="Miskei M."/>
            <person name="Molnar A.P."/>
            <person name="Mule G."/>
            <person name="Ngan C.Y."/>
            <person name="Orejas M."/>
            <person name="Orosz E."/>
            <person name="Ouedraogo J.P."/>
            <person name="Overkamp K.M."/>
            <person name="Park H.-S."/>
            <person name="Perrone G."/>
            <person name="Piumi F."/>
            <person name="Punt P.J."/>
            <person name="Ram A.F."/>
            <person name="Ramon A."/>
            <person name="Rauscher S."/>
            <person name="Record E."/>
            <person name="Riano-Pachon D.M."/>
            <person name="Robert V."/>
            <person name="Roehrig J."/>
            <person name="Ruller R."/>
            <person name="Salamov A."/>
            <person name="Salih N.S."/>
            <person name="Samson R.A."/>
            <person name="Sandor E."/>
            <person name="Sanguinetti M."/>
            <person name="Schuetze T."/>
            <person name="Sepcic K."/>
            <person name="Shelest E."/>
            <person name="Sherlock G."/>
            <person name="Sophianopoulou V."/>
            <person name="Squina F.M."/>
            <person name="Sun H."/>
            <person name="Susca A."/>
            <person name="Todd R.B."/>
            <person name="Tsang A."/>
            <person name="Unkles S.E."/>
            <person name="van de Wiele N."/>
            <person name="van Rossen-Uffink D."/>
            <person name="Oliveira J.V."/>
            <person name="Vesth T.C."/>
            <person name="Visser J."/>
            <person name="Yu J.-H."/>
            <person name="Zhou M."/>
            <person name="Andersen M.R."/>
            <person name="Archer D.B."/>
            <person name="Baker S.E."/>
            <person name="Benoit I."/>
            <person name="Brakhage A.A."/>
            <person name="Braus G.H."/>
            <person name="Fischer R."/>
            <person name="Frisvad J.C."/>
            <person name="Goldman G.H."/>
            <person name="Houbraken J."/>
            <person name="Oakley B."/>
            <person name="Pocsi I."/>
            <person name="Scazzocchio C."/>
            <person name="Seiboth B."/>
            <person name="vanKuyk P.A."/>
            <person name="Wortman J."/>
            <person name="Dyer P.S."/>
            <person name="Grigoriev I.V."/>
        </authorList>
    </citation>
    <scope>NUCLEOTIDE SEQUENCE [LARGE SCALE GENOMIC DNA]</scope>
    <source>
        <strain evidence="10">DTO 134E9</strain>
    </source>
</reference>
<comment type="subcellular location">
    <subcellularLocation>
        <location evidence="1">Mitochondrion</location>
    </subcellularLocation>
</comment>
<evidence type="ECO:0000256" key="7">
    <source>
        <dbReference type="SAM" id="Coils"/>
    </source>
</evidence>
<dbReference type="Gene3D" id="3.90.1200.10">
    <property type="match status" value="1"/>
</dbReference>
<feature type="domain" description="Aminoglycoside phosphotransferase" evidence="8">
    <location>
        <begin position="79"/>
        <end position="346"/>
    </location>
</feature>
<dbReference type="SUPFAM" id="SSF56112">
    <property type="entry name" value="Protein kinase-like (PK-like)"/>
    <property type="match status" value="1"/>
</dbReference>
<evidence type="ECO:0000256" key="4">
    <source>
        <dbReference type="ARBA" id="ARBA00022946"/>
    </source>
</evidence>
<keyword evidence="4" id="KW-0809">Transit peptide</keyword>
<dbReference type="GO" id="GO:0005739">
    <property type="term" value="C:mitochondrion"/>
    <property type="evidence" value="ECO:0007669"/>
    <property type="project" value="UniProtKB-SubCell"/>
</dbReference>
<dbReference type="PANTHER" id="PTHR36091:SF1">
    <property type="entry name" value="ALTERED INHERITANCE OF MITOCHONDRIA PROTEIN 9, MITOCHONDRIAL"/>
    <property type="match status" value="1"/>
</dbReference>
<accession>A0A1L9RAL6</accession>
<dbReference type="InterPro" id="IPR011009">
    <property type="entry name" value="Kinase-like_dom_sf"/>
</dbReference>
<protein>
    <recommendedName>
        <fullName evidence="3">Altered inheritance of mitochondria protein 9, mitochondrial</fullName>
    </recommendedName>
    <alternativeName>
        <fullName evidence="6">Found in mitochondrial proteome protein 29</fullName>
    </alternativeName>
</protein>
<dbReference type="Proteomes" id="UP000184383">
    <property type="component" value="Unassembled WGS sequence"/>
</dbReference>
<proteinExistence type="inferred from homology"/>
<evidence type="ECO:0000256" key="5">
    <source>
        <dbReference type="ARBA" id="ARBA00023128"/>
    </source>
</evidence>
<evidence type="ECO:0000256" key="2">
    <source>
        <dbReference type="ARBA" id="ARBA00005543"/>
    </source>
</evidence>
<gene>
    <name evidence="9" type="ORF">ASPWEDRAFT_175217</name>
</gene>
<evidence type="ECO:0000256" key="1">
    <source>
        <dbReference type="ARBA" id="ARBA00004173"/>
    </source>
</evidence>
<comment type="similarity">
    <text evidence="2">Belongs to the AIM9 family.</text>
</comment>
<dbReference type="OrthoDB" id="2906425at2759"/>
<evidence type="ECO:0000313" key="10">
    <source>
        <dbReference type="Proteomes" id="UP000184383"/>
    </source>
</evidence>
<dbReference type="EMBL" id="KV878215">
    <property type="protein sequence ID" value="OJJ31897.1"/>
    <property type="molecule type" value="Genomic_DNA"/>
</dbReference>
<evidence type="ECO:0000256" key="3">
    <source>
        <dbReference type="ARBA" id="ARBA00016197"/>
    </source>
</evidence>
<dbReference type="GeneID" id="63747179"/>
<dbReference type="Pfam" id="PF01636">
    <property type="entry name" value="APH"/>
    <property type="match status" value="1"/>
</dbReference>
<keyword evidence="5" id="KW-0496">Mitochondrion</keyword>
<sequence length="540" mass="62197">MQRFRRAFHLLPRAQARLASSSALKSDTQTRPDDFFHYTSGRWLFDEQQQLAKRHVKFNPQALQKVAGQLRNTQCVQMTKLPEGMHNKVFSLKMENGEEILARIPNPNAGHPRCVVSSEVATLDFLRSILGLPVPTVLDWSSVSNPVGAAYILMEKAKGRQLSEVRDTMSTAQKFGLVKRLVEIERRLVSTRFARHGSLYYKDSYPDGNDILDSTEMPKSEMKAISKFVVGPTTEISFWEDERRELDIDRGPWKTTEEYLTAIAHREIAVIRKLNATSCLDKASPEKHIQLLEQFMTVLPYILPFEDVSNPVLLHHDLHTENIFVDETDHTKVSSIIDWQEVYAAPLFLQARFPSVFDCDDPYPWGIIKPELPDDFDILSQPEKNMEEERLDRLRLKKFYEIASRKFNPALVQAMDAMADGDDPTTFIFHLIGHSAANGPIPLQELLIQIHEKWIQVLARRGISAPCPISFSEEESEKYRQQVDEWAEAYNEFNSLRIEVSGKDGWVSHEEYDEAMEKFKQNRARLEKLEKRLKGIYSCV</sequence>
<organism evidence="9 10">
    <name type="scientific">Aspergillus wentii DTO 134E9</name>
    <dbReference type="NCBI Taxonomy" id="1073089"/>
    <lineage>
        <taxon>Eukaryota</taxon>
        <taxon>Fungi</taxon>
        <taxon>Dikarya</taxon>
        <taxon>Ascomycota</taxon>
        <taxon>Pezizomycotina</taxon>
        <taxon>Eurotiomycetes</taxon>
        <taxon>Eurotiomycetidae</taxon>
        <taxon>Eurotiales</taxon>
        <taxon>Aspergillaceae</taxon>
        <taxon>Aspergillus</taxon>
        <taxon>Aspergillus subgen. Cremei</taxon>
    </lineage>
</organism>
<keyword evidence="7" id="KW-0175">Coiled coil</keyword>
<dbReference type="InterPro" id="IPR051035">
    <property type="entry name" value="Mito_inheritance_9"/>
</dbReference>
<dbReference type="STRING" id="1073089.A0A1L9RAL6"/>
<feature type="coiled-coil region" evidence="7">
    <location>
        <begin position="469"/>
        <end position="536"/>
    </location>
</feature>
<dbReference type="RefSeq" id="XP_040685574.1">
    <property type="nucleotide sequence ID" value="XM_040831331.1"/>
</dbReference>
<keyword evidence="10" id="KW-1185">Reference proteome</keyword>